<reference evidence="11" key="4">
    <citation type="submission" date="2025-09" db="UniProtKB">
        <authorList>
            <consortium name="Ensembl"/>
        </authorList>
    </citation>
    <scope>IDENTIFICATION</scope>
</reference>
<dbReference type="KEGG" id="pss:102464091"/>
<protein>
    <submittedName>
        <fullName evidence="11">Pentraxin 4</fullName>
    </submittedName>
</protein>
<dbReference type="PANTHER" id="PTHR19277:SF122">
    <property type="entry name" value="PENTRAXIN-4"/>
    <property type="match status" value="1"/>
</dbReference>
<feature type="domain" description="Pentraxin (PTX)" evidence="10">
    <location>
        <begin position="309"/>
        <end position="513"/>
    </location>
</feature>
<accession>K7GB06</accession>
<keyword evidence="5" id="KW-0325">Glycoprotein</keyword>
<dbReference type="GO" id="GO:0046872">
    <property type="term" value="F:metal ion binding"/>
    <property type="evidence" value="ECO:0007669"/>
    <property type="project" value="UniProtKB-KW"/>
</dbReference>
<dbReference type="AlphaFoldDB" id="K7GB06"/>
<evidence type="ECO:0000256" key="5">
    <source>
        <dbReference type="ARBA" id="ARBA00023180"/>
    </source>
</evidence>
<dbReference type="GeneTree" id="ENSGT01060000248575"/>
<gene>
    <name evidence="11" type="primary">PTX4</name>
</gene>
<keyword evidence="3" id="KW-0106">Calcium</keyword>
<reference evidence="12" key="2">
    <citation type="journal article" date="2013" name="Nat. Genet.">
        <title>The draft genomes of soft-shell turtle and green sea turtle yield insights into the development and evolution of the turtle-specific body plan.</title>
        <authorList>
            <person name="Wang Z."/>
            <person name="Pascual-Anaya J."/>
            <person name="Zadissa A."/>
            <person name="Li W."/>
            <person name="Niimura Y."/>
            <person name="Huang Z."/>
            <person name="Li C."/>
            <person name="White S."/>
            <person name="Xiong Z."/>
            <person name="Fang D."/>
            <person name="Wang B."/>
            <person name="Ming Y."/>
            <person name="Chen Y."/>
            <person name="Zheng Y."/>
            <person name="Kuraku S."/>
            <person name="Pignatelli M."/>
            <person name="Herrero J."/>
            <person name="Beal K."/>
            <person name="Nozawa M."/>
            <person name="Li Q."/>
            <person name="Wang J."/>
            <person name="Zhang H."/>
            <person name="Yu L."/>
            <person name="Shigenobu S."/>
            <person name="Wang J."/>
            <person name="Liu J."/>
            <person name="Flicek P."/>
            <person name="Searle S."/>
            <person name="Wang J."/>
            <person name="Kuratani S."/>
            <person name="Yin Y."/>
            <person name="Aken B."/>
            <person name="Zhang G."/>
            <person name="Irie N."/>
        </authorList>
    </citation>
    <scope>NUCLEOTIDE SEQUENCE [LARGE SCALE GENOMIC DNA]</scope>
    <source>
        <strain evidence="12">Daiwa-1</strain>
    </source>
</reference>
<feature type="signal peptide" evidence="9">
    <location>
        <begin position="1"/>
        <end position="18"/>
    </location>
</feature>
<keyword evidence="12" id="KW-1185">Reference proteome</keyword>
<evidence type="ECO:0000259" key="10">
    <source>
        <dbReference type="PROSITE" id="PS51828"/>
    </source>
</evidence>
<evidence type="ECO:0000256" key="1">
    <source>
        <dbReference type="ARBA" id="ARBA00001913"/>
    </source>
</evidence>
<feature type="coiled-coil region" evidence="7">
    <location>
        <begin position="154"/>
        <end position="188"/>
    </location>
</feature>
<dbReference type="Pfam" id="PF00354">
    <property type="entry name" value="Pentaxin"/>
    <property type="match status" value="1"/>
</dbReference>
<dbReference type="PANTHER" id="PTHR19277">
    <property type="entry name" value="PENTRAXIN"/>
    <property type="match status" value="1"/>
</dbReference>
<organism evidence="11 12">
    <name type="scientific">Pelodiscus sinensis</name>
    <name type="common">Chinese softshell turtle</name>
    <name type="synonym">Trionyx sinensis</name>
    <dbReference type="NCBI Taxonomy" id="13735"/>
    <lineage>
        <taxon>Eukaryota</taxon>
        <taxon>Metazoa</taxon>
        <taxon>Chordata</taxon>
        <taxon>Craniata</taxon>
        <taxon>Vertebrata</taxon>
        <taxon>Euteleostomi</taxon>
        <taxon>Archelosauria</taxon>
        <taxon>Testudinata</taxon>
        <taxon>Testudines</taxon>
        <taxon>Cryptodira</taxon>
        <taxon>Trionychia</taxon>
        <taxon>Trionychidae</taxon>
        <taxon>Pelodiscus</taxon>
    </lineage>
</organism>
<dbReference type="InterPro" id="IPR013320">
    <property type="entry name" value="ConA-like_dom_sf"/>
</dbReference>
<evidence type="ECO:0000256" key="4">
    <source>
        <dbReference type="ARBA" id="ARBA00023157"/>
    </source>
</evidence>
<evidence type="ECO:0000256" key="8">
    <source>
        <dbReference type="SAM" id="MobiDB-lite"/>
    </source>
</evidence>
<dbReference type="PRINTS" id="PR00895">
    <property type="entry name" value="PENTAXIN"/>
</dbReference>
<keyword evidence="7" id="KW-0175">Coiled coil</keyword>
<dbReference type="Gene3D" id="2.60.120.200">
    <property type="match status" value="1"/>
</dbReference>
<feature type="chain" id="PRO_5003905133" evidence="9">
    <location>
        <begin position="19"/>
        <end position="518"/>
    </location>
</feature>
<dbReference type="InterPro" id="IPR051360">
    <property type="entry name" value="Neuronal_Pentraxin_Related"/>
</dbReference>
<feature type="region of interest" description="Disordered" evidence="8">
    <location>
        <begin position="212"/>
        <end position="295"/>
    </location>
</feature>
<dbReference type="SUPFAM" id="SSF49899">
    <property type="entry name" value="Concanavalin A-like lectins/glucanases"/>
    <property type="match status" value="1"/>
</dbReference>
<keyword evidence="4" id="KW-1015">Disulfide bond</keyword>
<comment type="cofactor">
    <cofactor evidence="1">
        <name>Ca(2+)</name>
        <dbReference type="ChEBI" id="CHEBI:29108"/>
    </cofactor>
</comment>
<evidence type="ECO:0000313" key="11">
    <source>
        <dbReference type="Ensembl" id="ENSPSIP00000017467.1"/>
    </source>
</evidence>
<feature type="compositionally biased region" description="Low complexity" evidence="8">
    <location>
        <begin position="243"/>
        <end position="257"/>
    </location>
</feature>
<dbReference type="Proteomes" id="UP000007267">
    <property type="component" value="Unassembled WGS sequence"/>
</dbReference>
<dbReference type="OMA" id="CSWVRTS"/>
<evidence type="ECO:0000256" key="6">
    <source>
        <dbReference type="PROSITE-ProRule" id="PRU01172"/>
    </source>
</evidence>
<evidence type="ECO:0000256" key="9">
    <source>
        <dbReference type="SAM" id="SignalP"/>
    </source>
</evidence>
<sequence>MLPICLLLAAGCLPGSLSQEARTGEPRKPFFERVRRLEEQFRRFQEVTLRHLQGIAGNYNISYNIDTRFRHLAAQHDTVTAALNASHAALQEDLGPMKTWMKKLQKRTKKLASKLSSLAGSLGDSRKQSSGERLQQSALLSNLTLQTAGHTAELAALRASSNTLQSQLESLQEASRSQGTQMEVLEQRLKHMLHKEALASGHQKLATAQELNQTPQDKQPEAGGSQGPGVKLKAKRRQRKKTLAQQLLAQAANRGLQSSLARGSQTPGPETPTMPEPQAARPPPRSTTQISYEPLWPPAPENLGTLCNVGSMLLFPNASTENFAAFGQAFRTGLHELSACGWGSTPARSLGTILSYATEENDNKLVLHGRNTAPPGAIHFVIGDPAFRELPVGRLLDGRWHHVCVIWSSLQGKFWFYVDRRLAALGSRFQEGYEIPPGGSLILGQEQDVVGGGFDPSEAFVGRLAGFAIWDRALTPGEVSSIVTGKGLPRGVILSLADVSSLNGWVQKVNCTCLEHCV</sequence>
<dbReference type="RefSeq" id="XP_006130647.1">
    <property type="nucleotide sequence ID" value="XM_006130585.3"/>
</dbReference>
<dbReference type="eggNOG" id="ENOG502QTID">
    <property type="taxonomic scope" value="Eukaryota"/>
</dbReference>
<keyword evidence="2" id="KW-0479">Metal-binding</keyword>
<dbReference type="HOGENOM" id="CLU_044996_0_0_1"/>
<dbReference type="GeneID" id="102464091"/>
<dbReference type="CTD" id="390667"/>
<feature type="compositionally biased region" description="Pro residues" evidence="8">
    <location>
        <begin position="269"/>
        <end position="285"/>
    </location>
</feature>
<dbReference type="Ensembl" id="ENSPSIT00000017546.1">
    <property type="protein sequence ID" value="ENSPSIP00000017467.1"/>
    <property type="gene ID" value="ENSPSIG00000015547.1"/>
</dbReference>
<evidence type="ECO:0000256" key="2">
    <source>
        <dbReference type="ARBA" id="ARBA00022723"/>
    </source>
</evidence>
<dbReference type="InterPro" id="IPR001759">
    <property type="entry name" value="PTX_dom"/>
</dbReference>
<evidence type="ECO:0000313" key="12">
    <source>
        <dbReference type="Proteomes" id="UP000007267"/>
    </source>
</evidence>
<evidence type="ECO:0000256" key="3">
    <source>
        <dbReference type="ARBA" id="ARBA00022837"/>
    </source>
</evidence>
<proteinExistence type="predicted"/>
<dbReference type="PROSITE" id="PS51828">
    <property type="entry name" value="PTX_2"/>
    <property type="match status" value="1"/>
</dbReference>
<keyword evidence="9" id="KW-0732">Signal</keyword>
<dbReference type="OrthoDB" id="8793160at2759"/>
<evidence type="ECO:0000256" key="7">
    <source>
        <dbReference type="SAM" id="Coils"/>
    </source>
</evidence>
<feature type="compositionally biased region" description="Basic residues" evidence="8">
    <location>
        <begin position="232"/>
        <end position="242"/>
    </location>
</feature>
<name>K7GB06_PELSI</name>
<dbReference type="EMBL" id="AGCU01136608">
    <property type="status" value="NOT_ANNOTATED_CDS"/>
    <property type="molecule type" value="Genomic_DNA"/>
</dbReference>
<reference evidence="11" key="3">
    <citation type="submission" date="2025-08" db="UniProtKB">
        <authorList>
            <consortium name="Ensembl"/>
        </authorList>
    </citation>
    <scope>IDENTIFICATION</scope>
</reference>
<comment type="caution">
    <text evidence="6">Lacks conserved residue(s) required for the propagation of feature annotation.</text>
</comment>
<dbReference type="SMART" id="SM00159">
    <property type="entry name" value="PTX"/>
    <property type="match status" value="1"/>
</dbReference>
<reference evidence="12" key="1">
    <citation type="submission" date="2011-10" db="EMBL/GenBank/DDBJ databases">
        <authorList>
            <consortium name="Soft-shell Turtle Genome Consortium"/>
        </authorList>
    </citation>
    <scope>NUCLEOTIDE SEQUENCE [LARGE SCALE GENOMIC DNA]</scope>
    <source>
        <strain evidence="12">Daiwa-1</strain>
    </source>
</reference>